<evidence type="ECO:0000313" key="2">
    <source>
        <dbReference type="Proteomes" id="UP001234216"/>
    </source>
</evidence>
<name>A0AAW8F9Q7_9ACTN</name>
<accession>A0AAW8F9Q7</accession>
<dbReference type="Proteomes" id="UP001234216">
    <property type="component" value="Unassembled WGS sequence"/>
</dbReference>
<gene>
    <name evidence="1" type="ORF">QFZ22_002538</name>
</gene>
<protein>
    <submittedName>
        <fullName evidence="1">Uncharacterized protein</fullName>
    </submittedName>
</protein>
<evidence type="ECO:0000313" key="1">
    <source>
        <dbReference type="EMBL" id="MDQ0906553.1"/>
    </source>
</evidence>
<comment type="caution">
    <text evidence="1">The sequence shown here is derived from an EMBL/GenBank/DDBJ whole genome shotgun (WGS) entry which is preliminary data.</text>
</comment>
<dbReference type="EMBL" id="JAUSZV010000005">
    <property type="protein sequence ID" value="MDQ0906553.1"/>
    <property type="molecule type" value="Genomic_DNA"/>
</dbReference>
<sequence>MSRRADPLTGTTEVGTVVIRELIRVAGSRWAVEE</sequence>
<organism evidence="1 2">
    <name type="scientific">Streptomyces canus</name>
    <dbReference type="NCBI Taxonomy" id="58343"/>
    <lineage>
        <taxon>Bacteria</taxon>
        <taxon>Bacillati</taxon>
        <taxon>Actinomycetota</taxon>
        <taxon>Actinomycetes</taxon>
        <taxon>Kitasatosporales</taxon>
        <taxon>Streptomycetaceae</taxon>
        <taxon>Streptomyces</taxon>
        <taxon>Streptomyces aurantiacus group</taxon>
    </lineage>
</organism>
<dbReference type="AlphaFoldDB" id="A0AAW8F9Q7"/>
<reference evidence="1" key="1">
    <citation type="submission" date="2023-07" db="EMBL/GenBank/DDBJ databases">
        <title>Comparative genomics of wheat-associated soil bacteria to identify genetic determinants of phenazine resistance.</title>
        <authorList>
            <person name="Mouncey N."/>
        </authorList>
    </citation>
    <scope>NUCLEOTIDE SEQUENCE</scope>
    <source>
        <strain evidence="1">V4I22</strain>
    </source>
</reference>
<proteinExistence type="predicted"/>